<gene>
    <name evidence="3" type="ORF">SAMN05660493_00052</name>
</gene>
<keyword evidence="3" id="KW-0540">Nuclease</keyword>
<dbReference type="CDD" id="cd09084">
    <property type="entry name" value="EEP-2"/>
    <property type="match status" value="1"/>
</dbReference>
<protein>
    <submittedName>
        <fullName evidence="3">Metal-dependent hydrolase, endonuclease/exonuclease/phosphatase family</fullName>
    </submittedName>
</protein>
<keyword evidence="1" id="KW-1133">Transmembrane helix</keyword>
<proteinExistence type="predicted"/>
<keyword evidence="1" id="KW-0472">Membrane</keyword>
<dbReference type="PANTHER" id="PTHR14859">
    <property type="entry name" value="CALCOFLUOR WHITE HYPERSENSITIVE PROTEIN PRECURSOR"/>
    <property type="match status" value="1"/>
</dbReference>
<keyword evidence="4" id="KW-1185">Reference proteome</keyword>
<organism evidence="3 4">
    <name type="scientific">Epilithonimonas bovis DSM 19482</name>
    <dbReference type="NCBI Taxonomy" id="1121284"/>
    <lineage>
        <taxon>Bacteria</taxon>
        <taxon>Pseudomonadati</taxon>
        <taxon>Bacteroidota</taxon>
        <taxon>Flavobacteriia</taxon>
        <taxon>Flavobacteriales</taxon>
        <taxon>Weeksellaceae</taxon>
        <taxon>Chryseobacterium group</taxon>
        <taxon>Epilithonimonas</taxon>
    </lineage>
</organism>
<feature type="domain" description="Endonuclease/exonuclease/phosphatase" evidence="2">
    <location>
        <begin position="97"/>
        <end position="304"/>
    </location>
</feature>
<feature type="transmembrane region" description="Helical" evidence="1">
    <location>
        <begin position="54"/>
        <end position="71"/>
    </location>
</feature>
<evidence type="ECO:0000313" key="3">
    <source>
        <dbReference type="EMBL" id="SIT95407.1"/>
    </source>
</evidence>
<keyword evidence="3" id="KW-0255">Endonuclease</keyword>
<dbReference type="InterPro" id="IPR005135">
    <property type="entry name" value="Endo/exonuclease/phosphatase"/>
</dbReference>
<dbReference type="Proteomes" id="UP000187261">
    <property type="component" value="Unassembled WGS sequence"/>
</dbReference>
<dbReference type="GO" id="GO:0004527">
    <property type="term" value="F:exonuclease activity"/>
    <property type="evidence" value="ECO:0007669"/>
    <property type="project" value="UniProtKB-KW"/>
</dbReference>
<dbReference type="STRING" id="1121284.SAMN05660493_00052"/>
<dbReference type="GO" id="GO:0004519">
    <property type="term" value="F:endonuclease activity"/>
    <property type="evidence" value="ECO:0007669"/>
    <property type="project" value="UniProtKB-KW"/>
</dbReference>
<dbReference type="GO" id="GO:0006506">
    <property type="term" value="P:GPI anchor biosynthetic process"/>
    <property type="evidence" value="ECO:0007669"/>
    <property type="project" value="TreeGrafter"/>
</dbReference>
<accession>A0A1U7PRT3</accession>
<dbReference type="PANTHER" id="PTHR14859:SF15">
    <property type="entry name" value="ENDONUCLEASE_EXONUCLEASE_PHOSPHATASE DOMAIN-CONTAINING PROTEIN"/>
    <property type="match status" value="1"/>
</dbReference>
<sequence length="314" mass="36027">MLVISILFGTILNAYIPPRVFGFLNLLSLAFPILIIANVLLLIFWIITWRKRSVIFLLLSLCFITPTRRWINYTSEKKEKPNLKLLSLNGKFGALGDDAIYNYINKQNADIVFLQEFNSDEKPEGFGYSGKNYAYIKIFSKYPISETGLIKTDVNNGLSIFADIKINGKTIRFVNIYMEPFFLEKKMVRPTSDMNRNEEKARKVLHMLIPTFKKHETEINQIKNFINASPYPVIVGGDFNAVPNSYEYYKISEGLQDVFLKAGKGSGTSFHDFKFPLKIDHVFASESITPISYKVDRTVRISDHFPVIATFNIK</sequence>
<dbReference type="GO" id="GO:0016020">
    <property type="term" value="C:membrane"/>
    <property type="evidence" value="ECO:0007669"/>
    <property type="project" value="GOC"/>
</dbReference>
<dbReference type="AlphaFoldDB" id="A0A1U7PRT3"/>
<feature type="transmembrane region" description="Helical" evidence="1">
    <location>
        <begin position="24"/>
        <end position="47"/>
    </location>
</feature>
<dbReference type="Gene3D" id="3.60.10.10">
    <property type="entry name" value="Endonuclease/exonuclease/phosphatase"/>
    <property type="match status" value="1"/>
</dbReference>
<keyword evidence="3" id="KW-0269">Exonuclease</keyword>
<evidence type="ECO:0000256" key="1">
    <source>
        <dbReference type="SAM" id="Phobius"/>
    </source>
</evidence>
<dbReference type="Pfam" id="PF03372">
    <property type="entry name" value="Exo_endo_phos"/>
    <property type="match status" value="1"/>
</dbReference>
<dbReference type="SUPFAM" id="SSF56219">
    <property type="entry name" value="DNase I-like"/>
    <property type="match status" value="1"/>
</dbReference>
<evidence type="ECO:0000259" key="2">
    <source>
        <dbReference type="Pfam" id="PF03372"/>
    </source>
</evidence>
<evidence type="ECO:0000313" key="4">
    <source>
        <dbReference type="Proteomes" id="UP000187261"/>
    </source>
</evidence>
<dbReference type="InterPro" id="IPR036691">
    <property type="entry name" value="Endo/exonu/phosph_ase_sf"/>
</dbReference>
<reference evidence="4" key="1">
    <citation type="submission" date="2016-10" db="EMBL/GenBank/DDBJ databases">
        <authorList>
            <person name="Varghese N."/>
            <person name="Submissions S."/>
        </authorList>
    </citation>
    <scope>NUCLEOTIDE SEQUENCE [LARGE SCALE GENOMIC DNA]</scope>
    <source>
        <strain evidence="4">DSM 19482</strain>
    </source>
</reference>
<dbReference type="InterPro" id="IPR051916">
    <property type="entry name" value="GPI-anchor_lipid_remodeler"/>
</dbReference>
<dbReference type="EMBL" id="FTPU01000001">
    <property type="protein sequence ID" value="SIT95407.1"/>
    <property type="molecule type" value="Genomic_DNA"/>
</dbReference>
<keyword evidence="1" id="KW-0812">Transmembrane</keyword>
<keyword evidence="3" id="KW-0378">Hydrolase</keyword>
<name>A0A1U7PRT3_9FLAO</name>